<dbReference type="GO" id="GO:0044010">
    <property type="term" value="P:single-species biofilm formation"/>
    <property type="evidence" value="ECO:0007669"/>
    <property type="project" value="TreeGrafter"/>
</dbReference>
<keyword evidence="1" id="KW-0812">Transmembrane</keyword>
<protein>
    <recommendedName>
        <fullName evidence="2">Glycosyltransferase 2-like domain-containing protein</fullName>
    </recommendedName>
</protein>
<name>A0A510XQL6_9GAMM</name>
<dbReference type="OrthoDB" id="433681at2"/>
<dbReference type="Proteomes" id="UP000321419">
    <property type="component" value="Unassembled WGS sequence"/>
</dbReference>
<dbReference type="CDD" id="cd00761">
    <property type="entry name" value="Glyco_tranf_GTA_type"/>
    <property type="match status" value="1"/>
</dbReference>
<dbReference type="PANTHER" id="PTHR43685:SF13">
    <property type="entry name" value="O ANTIGEN BIOSYNTHESIS RHAMNOSYLTRANSFERASE RFBN"/>
    <property type="match status" value="1"/>
</dbReference>
<evidence type="ECO:0000256" key="1">
    <source>
        <dbReference type="SAM" id="Phobius"/>
    </source>
</evidence>
<evidence type="ECO:0000313" key="4">
    <source>
        <dbReference type="Proteomes" id="UP000321419"/>
    </source>
</evidence>
<evidence type="ECO:0000313" key="3">
    <source>
        <dbReference type="EMBL" id="GEK53322.1"/>
    </source>
</evidence>
<organism evidence="3 4">
    <name type="scientific">Pseudoalteromonas espejiana</name>
    <dbReference type="NCBI Taxonomy" id="28107"/>
    <lineage>
        <taxon>Bacteria</taxon>
        <taxon>Pseudomonadati</taxon>
        <taxon>Pseudomonadota</taxon>
        <taxon>Gammaproteobacteria</taxon>
        <taxon>Alteromonadales</taxon>
        <taxon>Pseudoalteromonadaceae</taxon>
        <taxon>Pseudoalteromonas</taxon>
    </lineage>
</organism>
<comment type="caution">
    <text evidence="3">The sequence shown here is derived from an EMBL/GenBank/DDBJ whole genome shotgun (WGS) entry which is preliminary data.</text>
</comment>
<dbReference type="Pfam" id="PF00535">
    <property type="entry name" value="Glycos_transf_2"/>
    <property type="match status" value="1"/>
</dbReference>
<dbReference type="InterPro" id="IPR050834">
    <property type="entry name" value="Glycosyltransf_2"/>
</dbReference>
<dbReference type="EMBL" id="BJUM01000002">
    <property type="protein sequence ID" value="GEK53322.1"/>
    <property type="molecule type" value="Genomic_DNA"/>
</dbReference>
<accession>A0A510XQL6</accession>
<feature type="domain" description="Glycosyltransferase 2-like" evidence="2">
    <location>
        <begin position="12"/>
        <end position="172"/>
    </location>
</feature>
<dbReference type="SUPFAM" id="SSF53448">
    <property type="entry name" value="Nucleotide-diphospho-sugar transferases"/>
    <property type="match status" value="1"/>
</dbReference>
<dbReference type="InterPro" id="IPR029044">
    <property type="entry name" value="Nucleotide-diphossugar_trans"/>
</dbReference>
<evidence type="ECO:0000259" key="2">
    <source>
        <dbReference type="Pfam" id="PF00535"/>
    </source>
</evidence>
<sequence length="304" mass="35036">MTKTSSISHKYTIVICTRNRVKYLSKTIEQLLTLINQSNESKLLIVDNNSTDNTASYIKFISDKNEKIDSINCTEVGLGNARNAAISHCDTEWIVYLDDDALVADDWLIQLNRIASSYPFDAFGGLYTPWYAEGKKVWFYDEFETNVHMFPKDESEGILKTSYFSGGIAAYKLLPLKSVGGFPTDIGMSNNKISYGEEVHAQRNLAMAGYKLGFSKLWKMIHLTPLKKQSIVWSWKKQFALGRDFWEIYNKKKDYENLKRYSIQKLHKLSPCEDFKKFRSCNACVYKMASISFVFGLFFGYIRK</sequence>
<dbReference type="Gene3D" id="3.90.550.10">
    <property type="entry name" value="Spore Coat Polysaccharide Biosynthesis Protein SpsA, Chain A"/>
    <property type="match status" value="1"/>
</dbReference>
<dbReference type="InterPro" id="IPR001173">
    <property type="entry name" value="Glyco_trans_2-like"/>
</dbReference>
<proteinExistence type="predicted"/>
<gene>
    <name evidence="3" type="ORF">PES01_01670</name>
</gene>
<dbReference type="PANTHER" id="PTHR43685">
    <property type="entry name" value="GLYCOSYLTRANSFERASE"/>
    <property type="match status" value="1"/>
</dbReference>
<keyword evidence="1" id="KW-0472">Membrane</keyword>
<dbReference type="AlphaFoldDB" id="A0A510XQL6"/>
<reference evidence="3 4" key="1">
    <citation type="submission" date="2019-07" db="EMBL/GenBank/DDBJ databases">
        <title>Whole genome shotgun sequence of Pseudoalteromonas espejiana NBRC 102222.</title>
        <authorList>
            <person name="Hosoyama A."/>
            <person name="Uohara A."/>
            <person name="Ohji S."/>
            <person name="Ichikawa N."/>
        </authorList>
    </citation>
    <scope>NUCLEOTIDE SEQUENCE [LARGE SCALE GENOMIC DNA]</scope>
    <source>
        <strain evidence="3 4">NBRC 102222</strain>
    </source>
</reference>
<feature type="transmembrane region" description="Helical" evidence="1">
    <location>
        <begin position="285"/>
        <end position="302"/>
    </location>
</feature>
<dbReference type="RefSeq" id="WP_089348320.1">
    <property type="nucleotide sequence ID" value="NZ_BJUM01000002.1"/>
</dbReference>
<keyword evidence="4" id="KW-1185">Reference proteome</keyword>
<keyword evidence="1" id="KW-1133">Transmembrane helix</keyword>